<evidence type="ECO:0000256" key="2">
    <source>
        <dbReference type="ARBA" id="ARBA00009695"/>
    </source>
</evidence>
<evidence type="ECO:0000256" key="4">
    <source>
        <dbReference type="ARBA" id="ARBA00022490"/>
    </source>
</evidence>
<sequence length="207" mass="24184">MVSKINFDDNEFEQFENVENTLEPNQNKNKRSTAYDHSDNPQTIVLSQQDWLKKVRTRAITYLSRREYSRVELRKKVLFSLRNYDCENDLALTLLDDVLDDLAQHNWQSDERVAASVSKIKGERYGSARVKHELNQQGLSHELIAHEMAQLASTELQRAHDVWQKKFGQAPADLKEKAKQVRFMASRGFNFDIINRIIKNADNLFED</sequence>
<dbReference type="GO" id="GO:0005737">
    <property type="term" value="C:cytoplasm"/>
    <property type="evidence" value="ECO:0007669"/>
    <property type="project" value="UniProtKB-SubCell"/>
</dbReference>
<dbReference type="PANTHER" id="PTHR33602:SF1">
    <property type="entry name" value="REGULATORY PROTEIN RECX FAMILY PROTEIN"/>
    <property type="match status" value="1"/>
</dbReference>
<evidence type="ECO:0000259" key="7">
    <source>
        <dbReference type="Pfam" id="PF21981"/>
    </source>
</evidence>
<evidence type="ECO:0000256" key="6">
    <source>
        <dbReference type="SAM" id="MobiDB-lite"/>
    </source>
</evidence>
<evidence type="ECO:0000256" key="1">
    <source>
        <dbReference type="ARBA" id="ARBA00004496"/>
    </source>
</evidence>
<dbReference type="AlphaFoldDB" id="A0A4R6YBX7"/>
<dbReference type="InterPro" id="IPR036388">
    <property type="entry name" value="WH-like_DNA-bd_sf"/>
</dbReference>
<gene>
    <name evidence="5" type="primary">recX</name>
    <name evidence="8" type="ORF">DFR44_101172</name>
</gene>
<evidence type="ECO:0000313" key="9">
    <source>
        <dbReference type="Proteomes" id="UP000294480"/>
    </source>
</evidence>
<dbReference type="InterPro" id="IPR003783">
    <property type="entry name" value="Regulatory_RecX"/>
</dbReference>
<comment type="subcellular location">
    <subcellularLocation>
        <location evidence="1 5">Cytoplasm</location>
    </subcellularLocation>
</comment>
<reference evidence="8 9" key="1">
    <citation type="submission" date="2019-03" db="EMBL/GenBank/DDBJ databases">
        <title>Genomic Encyclopedia of Type Strains, Phase IV (KMG-IV): sequencing the most valuable type-strain genomes for metagenomic binning, comparative biology and taxonomic classification.</title>
        <authorList>
            <person name="Goeker M."/>
        </authorList>
    </citation>
    <scope>NUCLEOTIDE SEQUENCE [LARGE SCALE GENOMIC DNA]</scope>
    <source>
        <strain evidence="8 9">DSM 102852</strain>
    </source>
</reference>
<dbReference type="GO" id="GO:0006282">
    <property type="term" value="P:regulation of DNA repair"/>
    <property type="evidence" value="ECO:0007669"/>
    <property type="project" value="UniProtKB-UniRule"/>
</dbReference>
<dbReference type="EMBL" id="SNZE01000001">
    <property type="protein sequence ID" value="TDR33119.1"/>
    <property type="molecule type" value="Genomic_DNA"/>
</dbReference>
<evidence type="ECO:0000256" key="5">
    <source>
        <dbReference type="HAMAP-Rule" id="MF_01114"/>
    </source>
</evidence>
<accession>A0A4R6YBX7</accession>
<feature type="region of interest" description="Disordered" evidence="6">
    <location>
        <begin position="19"/>
        <end position="38"/>
    </location>
</feature>
<dbReference type="Proteomes" id="UP000294480">
    <property type="component" value="Unassembled WGS sequence"/>
</dbReference>
<dbReference type="PANTHER" id="PTHR33602">
    <property type="entry name" value="REGULATORY PROTEIN RECX FAMILY PROTEIN"/>
    <property type="match status" value="1"/>
</dbReference>
<evidence type="ECO:0000256" key="3">
    <source>
        <dbReference type="ARBA" id="ARBA00018111"/>
    </source>
</evidence>
<protein>
    <recommendedName>
        <fullName evidence="3 5">Regulatory protein RecX</fullName>
    </recommendedName>
</protein>
<feature type="domain" description="RecX third three-helical" evidence="7">
    <location>
        <begin position="155"/>
        <end position="198"/>
    </location>
</feature>
<dbReference type="InterPro" id="IPR053925">
    <property type="entry name" value="RecX_HTH_3rd"/>
</dbReference>
<dbReference type="Gene3D" id="1.10.10.10">
    <property type="entry name" value="Winged helix-like DNA-binding domain superfamily/Winged helix DNA-binding domain"/>
    <property type="match status" value="2"/>
</dbReference>
<keyword evidence="9" id="KW-1185">Reference proteome</keyword>
<dbReference type="OrthoDB" id="5295441at2"/>
<organism evidence="8 9">
    <name type="scientific">Hydromonas duriensis</name>
    <dbReference type="NCBI Taxonomy" id="1527608"/>
    <lineage>
        <taxon>Bacteria</taxon>
        <taxon>Pseudomonadati</taxon>
        <taxon>Pseudomonadota</taxon>
        <taxon>Betaproteobacteria</taxon>
        <taxon>Burkholderiales</taxon>
        <taxon>Burkholderiaceae</taxon>
        <taxon>Hydromonas</taxon>
    </lineage>
</organism>
<comment type="caution">
    <text evidence="8">The sequence shown here is derived from an EMBL/GenBank/DDBJ whole genome shotgun (WGS) entry which is preliminary data.</text>
</comment>
<dbReference type="HAMAP" id="MF_01114">
    <property type="entry name" value="RecX"/>
    <property type="match status" value="1"/>
</dbReference>
<comment type="function">
    <text evidence="5">Modulates RecA activity.</text>
</comment>
<comment type="similarity">
    <text evidence="2 5">Belongs to the RecX family.</text>
</comment>
<dbReference type="NCBIfam" id="NF001055">
    <property type="entry name" value="PRK00117.2-5"/>
    <property type="match status" value="1"/>
</dbReference>
<proteinExistence type="inferred from homology"/>
<name>A0A4R6YBX7_9BURK</name>
<evidence type="ECO:0000313" key="8">
    <source>
        <dbReference type="EMBL" id="TDR33119.1"/>
    </source>
</evidence>
<keyword evidence="4 5" id="KW-0963">Cytoplasm</keyword>
<dbReference type="Pfam" id="PF21981">
    <property type="entry name" value="RecX_HTH3"/>
    <property type="match status" value="1"/>
</dbReference>
<dbReference type="RefSeq" id="WP_133618801.1">
    <property type="nucleotide sequence ID" value="NZ_SNZE01000001.1"/>
</dbReference>